<organism evidence="6">
    <name type="scientific">Lichtheimia ramosa</name>
    <dbReference type="NCBI Taxonomy" id="688394"/>
    <lineage>
        <taxon>Eukaryota</taxon>
        <taxon>Fungi</taxon>
        <taxon>Fungi incertae sedis</taxon>
        <taxon>Mucoromycota</taxon>
        <taxon>Mucoromycotina</taxon>
        <taxon>Mucoromycetes</taxon>
        <taxon>Mucorales</taxon>
        <taxon>Lichtheimiaceae</taxon>
        <taxon>Lichtheimia</taxon>
    </lineage>
</organism>
<feature type="compositionally biased region" description="Acidic residues" evidence="3">
    <location>
        <begin position="83"/>
        <end position="95"/>
    </location>
</feature>
<dbReference type="OrthoDB" id="5783963at2759"/>
<dbReference type="PANTHER" id="PTHR15565">
    <property type="entry name" value="AATF PROTEIN APOPTOSIS ANTAGONIZING TRANSCRIPTION FACTOR"/>
    <property type="match status" value="1"/>
</dbReference>
<feature type="compositionally biased region" description="Basic and acidic residues" evidence="3">
    <location>
        <begin position="162"/>
        <end position="171"/>
    </location>
</feature>
<reference evidence="6" key="1">
    <citation type="journal article" date="2014" name="Genome Announc.">
        <title>De novo whole-genome sequence and genome annotation of Lichtheimia ramosa.</title>
        <authorList>
            <person name="Linde J."/>
            <person name="Schwartze V."/>
            <person name="Binder U."/>
            <person name="Lass-Florl C."/>
            <person name="Voigt K."/>
            <person name="Horn F."/>
        </authorList>
    </citation>
    <scope>NUCLEOTIDE SEQUENCE</scope>
    <source>
        <strain evidence="6">JMRC FSU:6197</strain>
    </source>
</reference>
<evidence type="ECO:0000256" key="2">
    <source>
        <dbReference type="ARBA" id="ARBA00013850"/>
    </source>
</evidence>
<gene>
    <name evidence="6" type="ORF">LRAMOSA04232</name>
</gene>
<dbReference type="GO" id="GO:0000462">
    <property type="term" value="P:maturation of SSU-rRNA from tricistronic rRNA transcript (SSU-rRNA, 5.8S rRNA, LSU-rRNA)"/>
    <property type="evidence" value="ECO:0007669"/>
    <property type="project" value="TreeGrafter"/>
</dbReference>
<dbReference type="InterPro" id="IPR012617">
    <property type="entry name" value="AATF_C"/>
</dbReference>
<feature type="domain" description="AATF leucine zipper-containing" evidence="5">
    <location>
        <begin position="192"/>
        <end position="323"/>
    </location>
</feature>
<dbReference type="EMBL" id="LK023357">
    <property type="protein sequence ID" value="CDS12037.1"/>
    <property type="molecule type" value="Genomic_DNA"/>
</dbReference>
<sequence>MPPKKSLLDELADLDSTAPKDYDPEDTTDAFHDRDLDQEDTVDDEKAREHYVEVGKSSLRNQQFLLDDPRYSGKRTSRKDLFSDDEWVEEEDDADSVASDTVQNKEDDSEEDAESWNGFGDEQQDEEQQDDDDDDDQEQSGSEDEDEDEDEEDDDDEEEDEQKQSEVQDQLRRIQQEEQEMISKMSQSAQGDIEKGQHVREQLSLWERFLESRIRMQKVMDVANQLPQHDTWPDFLAKEEGIEPVLDETRNELREVIDDLLDMRTSMFADNDAIEFGDHTWNSRKRHLEDDDEYIDKLWEDISQVNEVFLPYRNTTLEKWSNKVQVASSARLNKKFKAFDQNVMTQIENIMNDKDRLIRRTQLQRNDYKILGKKEQEEEANDHEVSEEDGRKADRHLMTYDEEIFDDNDFYQQLLRELIDARMVDTDDPIANGMRWAARRSMENQKKKKNKSKRLEMYKGSKGRALKFDVHEKLQNFMAPVPSGTWHEERTEELYSSLLGQKRDILDETAA</sequence>
<comment type="similarity">
    <text evidence="1">Belongs to the AATF family.</text>
</comment>
<dbReference type="InterPro" id="IPR025160">
    <property type="entry name" value="AATF"/>
</dbReference>
<evidence type="ECO:0000313" key="6">
    <source>
        <dbReference type="EMBL" id="CDS12037.1"/>
    </source>
</evidence>
<feature type="compositionally biased region" description="Basic and acidic residues" evidence="3">
    <location>
        <begin position="44"/>
        <end position="53"/>
    </location>
</feature>
<proteinExistence type="inferred from homology"/>
<evidence type="ECO:0000259" key="5">
    <source>
        <dbReference type="Pfam" id="PF13339"/>
    </source>
</evidence>
<dbReference type="PANTHER" id="PTHR15565:SF0">
    <property type="entry name" value="PROTEIN AATF"/>
    <property type="match status" value="1"/>
</dbReference>
<dbReference type="InterPro" id="IPR039223">
    <property type="entry name" value="AATF/Bfr2"/>
</dbReference>
<protein>
    <recommendedName>
        <fullName evidence="2">Protein BFR2</fullName>
    </recommendedName>
</protein>
<dbReference type="GO" id="GO:0005730">
    <property type="term" value="C:nucleolus"/>
    <property type="evidence" value="ECO:0007669"/>
    <property type="project" value="TreeGrafter"/>
</dbReference>
<feature type="compositionally biased region" description="Acidic residues" evidence="3">
    <location>
        <begin position="122"/>
        <end position="161"/>
    </location>
</feature>
<dbReference type="AlphaFoldDB" id="A0A077WZ10"/>
<feature type="region of interest" description="Disordered" evidence="3">
    <location>
        <begin position="372"/>
        <end position="392"/>
    </location>
</feature>
<feature type="region of interest" description="Disordered" evidence="3">
    <location>
        <begin position="1"/>
        <end position="171"/>
    </location>
</feature>
<accession>A0A077WZ10</accession>
<dbReference type="Pfam" id="PF13339">
    <property type="entry name" value="AATF-Che1"/>
    <property type="match status" value="1"/>
</dbReference>
<dbReference type="Pfam" id="PF08164">
    <property type="entry name" value="TRAUB"/>
    <property type="match status" value="1"/>
</dbReference>
<evidence type="ECO:0000259" key="4">
    <source>
        <dbReference type="Pfam" id="PF08164"/>
    </source>
</evidence>
<feature type="domain" description="Apoptosis-antagonizing transcription factor C-terminal" evidence="4">
    <location>
        <begin position="411"/>
        <end position="499"/>
    </location>
</feature>
<name>A0A077WZ10_9FUNG</name>
<evidence type="ECO:0000256" key="3">
    <source>
        <dbReference type="SAM" id="MobiDB-lite"/>
    </source>
</evidence>
<evidence type="ECO:0000256" key="1">
    <source>
        <dbReference type="ARBA" id="ARBA00008966"/>
    </source>
</evidence>